<dbReference type="SMART" id="SM01281">
    <property type="entry name" value="Med12"/>
    <property type="match status" value="1"/>
</dbReference>
<comment type="function">
    <text evidence="10">Component of the SRB8-11 complex. The SRB8-11 complex is a regulatory module of the Mediator complex which is itself involved in regulation of basal and activated RNA polymerase II-dependent transcription. The SRB8-11 complex may be involved in the transcriptional repression of a subset of genes regulated by Mediator. It may inhibit the association of the Mediator complex with RNA polymerase II to form the holoenzyme complex.</text>
</comment>
<comment type="caution">
    <text evidence="14">The sequence shown here is derived from an EMBL/GenBank/DDBJ whole genome shotgun (WGS) entry which is preliminary data.</text>
</comment>
<accession>A0A9P4S2L2</accession>
<dbReference type="Proteomes" id="UP000799429">
    <property type="component" value="Unassembled WGS sequence"/>
</dbReference>
<comment type="subunit">
    <text evidence="3">Component of the SRB8-11 complex, which itself associates with the Mediator complex.</text>
</comment>
<evidence type="ECO:0000256" key="3">
    <source>
        <dbReference type="ARBA" id="ARBA00011629"/>
    </source>
</evidence>
<protein>
    <recommendedName>
        <fullName evidence="4">Mediator of RNA polymerase II transcription subunit 12</fullName>
    </recommendedName>
    <alternativeName>
        <fullName evidence="11">Mediator complex subunit 12</fullName>
    </alternativeName>
</protein>
<dbReference type="EMBL" id="MU006122">
    <property type="protein sequence ID" value="KAF2834261.1"/>
    <property type="molecule type" value="Genomic_DNA"/>
</dbReference>
<evidence type="ECO:0000256" key="9">
    <source>
        <dbReference type="ARBA" id="ARBA00023242"/>
    </source>
</evidence>
<name>A0A9P4S2L2_9PEZI</name>
<comment type="subcellular location">
    <subcellularLocation>
        <location evidence="1">Nucleus</location>
    </subcellularLocation>
</comment>
<keyword evidence="8" id="KW-0804">Transcription</keyword>
<feature type="region of interest" description="Disordered" evidence="12">
    <location>
        <begin position="1479"/>
        <end position="1499"/>
    </location>
</feature>
<evidence type="ECO:0000256" key="11">
    <source>
        <dbReference type="ARBA" id="ARBA00032010"/>
    </source>
</evidence>
<comment type="similarity">
    <text evidence="2">Belongs to the Mediator complex subunit 12 family.</text>
</comment>
<dbReference type="GO" id="GO:0016592">
    <property type="term" value="C:mediator complex"/>
    <property type="evidence" value="ECO:0007669"/>
    <property type="project" value="InterPro"/>
</dbReference>
<dbReference type="InterPro" id="IPR057344">
    <property type="entry name" value="ARM_SRB8"/>
</dbReference>
<keyword evidence="6" id="KW-0805">Transcription regulation</keyword>
<evidence type="ECO:0000313" key="15">
    <source>
        <dbReference type="Proteomes" id="UP000799429"/>
    </source>
</evidence>
<evidence type="ECO:0000256" key="4">
    <source>
        <dbReference type="ARBA" id="ARBA00019622"/>
    </source>
</evidence>
<dbReference type="OrthoDB" id="20828at2759"/>
<evidence type="ECO:0000259" key="13">
    <source>
        <dbReference type="SMART" id="SM01281"/>
    </source>
</evidence>
<proteinExistence type="inferred from homology"/>
<feature type="domain" description="Mediator complex subunit Med12" evidence="13">
    <location>
        <begin position="276"/>
        <end position="339"/>
    </location>
</feature>
<keyword evidence="7" id="KW-0010">Activator</keyword>
<gene>
    <name evidence="14" type="ORF">M501DRAFT_1020931</name>
</gene>
<evidence type="ECO:0000256" key="1">
    <source>
        <dbReference type="ARBA" id="ARBA00004123"/>
    </source>
</evidence>
<keyword evidence="9" id="KW-0539">Nucleus</keyword>
<feature type="compositionally biased region" description="Polar residues" evidence="12">
    <location>
        <begin position="68"/>
        <end position="81"/>
    </location>
</feature>
<evidence type="ECO:0000313" key="14">
    <source>
        <dbReference type="EMBL" id="KAF2834261.1"/>
    </source>
</evidence>
<evidence type="ECO:0000256" key="10">
    <source>
        <dbReference type="ARBA" id="ARBA00025661"/>
    </source>
</evidence>
<evidence type="ECO:0000256" key="12">
    <source>
        <dbReference type="SAM" id="MobiDB-lite"/>
    </source>
</evidence>
<dbReference type="GO" id="GO:0003712">
    <property type="term" value="F:transcription coregulator activity"/>
    <property type="evidence" value="ECO:0007669"/>
    <property type="project" value="InterPro"/>
</dbReference>
<keyword evidence="5" id="KW-0678">Repressor</keyword>
<dbReference type="PANTHER" id="PTHR46567:SF1">
    <property type="entry name" value="MEDIATOR OF RNA POLYMERASE II TRANSCRIPTION SUBUNIT 12"/>
    <property type="match status" value="1"/>
</dbReference>
<evidence type="ECO:0000256" key="5">
    <source>
        <dbReference type="ARBA" id="ARBA00022491"/>
    </source>
</evidence>
<evidence type="ECO:0000256" key="2">
    <source>
        <dbReference type="ARBA" id="ARBA00010289"/>
    </source>
</evidence>
<feature type="region of interest" description="Disordered" evidence="12">
    <location>
        <begin position="1"/>
        <end position="86"/>
    </location>
</feature>
<dbReference type="Pfam" id="PF25326">
    <property type="entry name" value="ARM_SRB8"/>
    <property type="match status" value="1"/>
</dbReference>
<keyword evidence="15" id="KW-1185">Reference proteome</keyword>
<dbReference type="PANTHER" id="PTHR46567">
    <property type="entry name" value="MEDIATOR OF RNA POLYMERASE II TRANSCRIPTION SUBUNIT 12"/>
    <property type="match status" value="1"/>
</dbReference>
<dbReference type="InterPro" id="IPR019035">
    <property type="entry name" value="Mediator_Med12"/>
</dbReference>
<evidence type="ECO:0000256" key="8">
    <source>
        <dbReference type="ARBA" id="ARBA00023163"/>
    </source>
</evidence>
<dbReference type="Pfam" id="PF09497">
    <property type="entry name" value="Med12"/>
    <property type="match status" value="1"/>
</dbReference>
<dbReference type="GO" id="GO:0006357">
    <property type="term" value="P:regulation of transcription by RNA polymerase II"/>
    <property type="evidence" value="ECO:0007669"/>
    <property type="project" value="InterPro"/>
</dbReference>
<feature type="compositionally biased region" description="Polar residues" evidence="12">
    <location>
        <begin position="15"/>
        <end position="40"/>
    </location>
</feature>
<sequence length="1540" mass="172331">MTSRPAPGLPYVPQRTPSAGGRQSSRVRPSTTISNGTSARSQEHYIDLTLDGDDYPGPLLDSPAEFQSAHSTPSLPTVDSNLDSRDGVPIVKGHTYSQASRGKPKLQFAEYFEASTCQSWEDATQTSYPVKPHVFLHSSNVQLAHPSRPLFQPQYATQLRPKPVVNIQDSQLRRDLRENISKTQGLDTPPISLRLPHEGSVDFSPWIGNHPEDVLSEHIVKHGFQTKAQISNETNTARPSLWNHLKNKSGMQSLSSLFVTVLEKRQSLGRLSSPSTFKPPPRVTLTDTKREGWLRELANPNVALRRLSRTIPYGITGKGLLEQCINKCIPSARAVWLAKCVGANEMRAFKRKGASGTTGAGGELKWIREWTSNVEQVVEGAISSCGQANWQSKMEYVIRLASHIYAENIIDRDHFLDWLLSSFEQTQPERLPVWLLISQIFWKDLVSARKRGRRLAECLLAHIGLTRSDPLFETHQDMLKKLQHLCVTLLLSHEGCFILPKTWKKYESTVMDLTSFVKSDILPLIISRITRRNNQLILTSSAESCIIAYSPSKQLIKFLDSFTHTSDIRALSKVCLALFPDFDQLVVQLLKWACSTHRVGDHRIYVAARLIRKWRTLEMDTDQAVLTFVVDATGEYDIDSNSVYRMFAEITRSGHFSVGRYLQWLIATGALVDVGDLSKSSKCHLRLLAEIPDHVLSPRTRRLRETLLRGVNFDISAERGTIARFQEEIPQHLPTVFHVPSKHSTEASRSFFSGLQSLGVNSRFGISQWLRMRIFDVMGGSKGSQEDQSTVSFTSTDFCRLRDILEIIGDFPILADIMKLAILSQDEAILTAISDALSNHHLTYAAVGALQELSSSLFLRYIHLRSHRLLDKPFLSSLLMLARVVDSDLNITAQLRYDLSRGDQKATIAVCSPASDNMTEVLHSSSISVDEEIESILSSGNSMDEHMIGRVFTKIADWIQVQDVKEDRNYGKLGTWLYRLRQFDGNKFDQLIHDWIFAMLLKGNWQITISLLPSLVMADCLTLKTFACSAKKALGLIQSSNSDLTVRIATNVLDALLPADDRMINFADDTYRYRNRQRVFISTQGGLIIDIFRLSVESFAASSGTDVSTSMRILGDDMRFRSFLTLLILQQPKVFLGLLESPTIRLSPVTMRYLKTTLDKIFDPLGSLGLPKLDLGAQMKIVLQCADDLALPFCLLQINHIFRIAGRSTEDRNNLIAIFLETTNERLGRNSTDCIDFVVGLEVEVAEQIRSYVEEQILNAIATQRLPSVFDSSNPTDSDTEISTFRGYLSMLDGTASLPTPRASNTIASRILDGFKAIAESLQGIGTVLNGETEQLKRAYIQICACIHALLRLTVIHYESFQNLKTGFSDSVAILPLLSGLLVNEKLQNHHTTVEFVFDVLSYLSDGLPDELRTLFSKSDTLRLNGDRRLFFLFGCSANRDDWLGLIHPSTVQSVPFNLPNVPRAVGGQQHGAVKVQQSPIPARVSSPAQRSTPTQQMLRSEMRTIPVPLRRWEILPDPTSNAGSNDTALSLLLFGARKG</sequence>
<evidence type="ECO:0000256" key="6">
    <source>
        <dbReference type="ARBA" id="ARBA00023015"/>
    </source>
</evidence>
<organism evidence="14 15">
    <name type="scientific">Patellaria atrata CBS 101060</name>
    <dbReference type="NCBI Taxonomy" id="1346257"/>
    <lineage>
        <taxon>Eukaryota</taxon>
        <taxon>Fungi</taxon>
        <taxon>Dikarya</taxon>
        <taxon>Ascomycota</taxon>
        <taxon>Pezizomycotina</taxon>
        <taxon>Dothideomycetes</taxon>
        <taxon>Dothideomycetes incertae sedis</taxon>
        <taxon>Patellariales</taxon>
        <taxon>Patellariaceae</taxon>
        <taxon>Patellaria</taxon>
    </lineage>
</organism>
<evidence type="ECO:0000256" key="7">
    <source>
        <dbReference type="ARBA" id="ARBA00023159"/>
    </source>
</evidence>
<reference evidence="14" key="1">
    <citation type="journal article" date="2020" name="Stud. Mycol.">
        <title>101 Dothideomycetes genomes: a test case for predicting lifestyles and emergence of pathogens.</title>
        <authorList>
            <person name="Haridas S."/>
            <person name="Albert R."/>
            <person name="Binder M."/>
            <person name="Bloem J."/>
            <person name="Labutti K."/>
            <person name="Salamov A."/>
            <person name="Andreopoulos B."/>
            <person name="Baker S."/>
            <person name="Barry K."/>
            <person name="Bills G."/>
            <person name="Bluhm B."/>
            <person name="Cannon C."/>
            <person name="Castanera R."/>
            <person name="Culley D."/>
            <person name="Daum C."/>
            <person name="Ezra D."/>
            <person name="Gonzalez J."/>
            <person name="Henrissat B."/>
            <person name="Kuo A."/>
            <person name="Liang C."/>
            <person name="Lipzen A."/>
            <person name="Lutzoni F."/>
            <person name="Magnuson J."/>
            <person name="Mondo S."/>
            <person name="Nolan M."/>
            <person name="Ohm R."/>
            <person name="Pangilinan J."/>
            <person name="Park H.-J."/>
            <person name="Ramirez L."/>
            <person name="Alfaro M."/>
            <person name="Sun H."/>
            <person name="Tritt A."/>
            <person name="Yoshinaga Y."/>
            <person name="Zwiers L.-H."/>
            <person name="Turgeon B."/>
            <person name="Goodwin S."/>
            <person name="Spatafora J."/>
            <person name="Crous P."/>
            <person name="Grigoriev I."/>
        </authorList>
    </citation>
    <scope>NUCLEOTIDE SEQUENCE</scope>
    <source>
        <strain evidence="14">CBS 101060</strain>
    </source>
</reference>
<feature type="compositionally biased region" description="Polar residues" evidence="12">
    <location>
        <begin position="1487"/>
        <end position="1499"/>
    </location>
</feature>